<evidence type="ECO:0000313" key="10">
    <source>
        <dbReference type="EMBL" id="KAK0600539.1"/>
    </source>
</evidence>
<reference evidence="10" key="1">
    <citation type="journal article" date="2022" name="Plant J.">
        <title>Strategies of tolerance reflected in two North American maple genomes.</title>
        <authorList>
            <person name="McEvoy S.L."/>
            <person name="Sezen U.U."/>
            <person name="Trouern-Trend A."/>
            <person name="McMahon S.M."/>
            <person name="Schaberg P.G."/>
            <person name="Yang J."/>
            <person name="Wegrzyn J.L."/>
            <person name="Swenson N.G."/>
        </authorList>
    </citation>
    <scope>NUCLEOTIDE SEQUENCE</scope>
    <source>
        <strain evidence="10">NS2018</strain>
    </source>
</reference>
<feature type="region of interest" description="Disordered" evidence="7">
    <location>
        <begin position="1"/>
        <end position="23"/>
    </location>
</feature>
<comment type="caution">
    <text evidence="10">The sequence shown here is derived from an EMBL/GenBank/DDBJ whole genome shotgun (WGS) entry which is preliminary data.</text>
</comment>
<proteinExistence type="predicted"/>
<keyword evidence="3 8" id="KW-0812">Transmembrane</keyword>
<feature type="transmembrane region" description="Helical" evidence="8">
    <location>
        <begin position="146"/>
        <end position="165"/>
    </location>
</feature>
<feature type="transmembrane region" description="Helical" evidence="8">
    <location>
        <begin position="306"/>
        <end position="325"/>
    </location>
</feature>
<feature type="transmembrane region" description="Helical" evidence="8">
    <location>
        <begin position="92"/>
        <end position="115"/>
    </location>
</feature>
<dbReference type="EMBL" id="JAUESC010000003">
    <property type="protein sequence ID" value="KAK0600539.1"/>
    <property type="molecule type" value="Genomic_DNA"/>
</dbReference>
<dbReference type="InterPro" id="IPR013057">
    <property type="entry name" value="AA_transpt_TM"/>
</dbReference>
<evidence type="ECO:0000256" key="3">
    <source>
        <dbReference type="ARBA" id="ARBA00022692"/>
    </source>
</evidence>
<feature type="transmembrane region" description="Helical" evidence="8">
    <location>
        <begin position="190"/>
        <end position="207"/>
    </location>
</feature>
<evidence type="ECO:0000256" key="8">
    <source>
        <dbReference type="SAM" id="Phobius"/>
    </source>
</evidence>
<evidence type="ECO:0000256" key="1">
    <source>
        <dbReference type="ARBA" id="ARBA00004370"/>
    </source>
</evidence>
<keyword evidence="4" id="KW-0029">Amino-acid transport</keyword>
<dbReference type="AlphaFoldDB" id="A0AA39T3E8"/>
<gene>
    <name evidence="10" type="ORF">LWI29_015984</name>
</gene>
<comment type="subcellular location">
    <subcellularLocation>
        <location evidence="1">Membrane</location>
    </subcellularLocation>
</comment>
<evidence type="ECO:0000256" key="5">
    <source>
        <dbReference type="ARBA" id="ARBA00022989"/>
    </source>
</evidence>
<name>A0AA39T3E8_ACESA</name>
<sequence length="389" mass="43264">MAVEHSLELDNGSSSSCDDDGHPRRTGNTFPGLLICRLKISYVLLQIRYDVQFYCYMWATLSGTLWSCIAHIITAVIGSGVLSLAWSTAQLGWIAGPVSLLCFAIFTYVSAFLLADCYRSPDSITGTRNCSYIDAVRVNLGKTRSWFCGLLQNLSFYLTGVAYVITTSTCMRAIQKSNCYHREGHEAPCAYGYTFYMLLFGAVQIVMSQIPNFHDMEWLSVIAAIMSFTYSFIGFGLGFAKVIENGEIKGSISGIPTANTADKLWLAFQALGDIAFAYPYTIILLEIQDTLKSSPPENKTMKKASMISIFIITFFYLCCGCFGYAAFGNLTPGNLLTGFGFYEPYWLIDFANACIVLHLVGGYQIYSQPGIWSRGKMVNQEISNQWIRE</sequence>
<evidence type="ECO:0000313" key="11">
    <source>
        <dbReference type="Proteomes" id="UP001168877"/>
    </source>
</evidence>
<feature type="transmembrane region" description="Helical" evidence="8">
    <location>
        <begin position="219"/>
        <end position="243"/>
    </location>
</feature>
<accession>A0AA39T3E8</accession>
<dbReference type="Pfam" id="PF01490">
    <property type="entry name" value="Aa_trans"/>
    <property type="match status" value="1"/>
</dbReference>
<evidence type="ECO:0000259" key="9">
    <source>
        <dbReference type="Pfam" id="PF01490"/>
    </source>
</evidence>
<feature type="domain" description="Amino acid transporter transmembrane" evidence="9">
    <location>
        <begin position="63"/>
        <end position="377"/>
    </location>
</feature>
<evidence type="ECO:0000256" key="6">
    <source>
        <dbReference type="ARBA" id="ARBA00023136"/>
    </source>
</evidence>
<dbReference type="PANTHER" id="PTHR48017">
    <property type="entry name" value="OS05G0424000 PROTEIN-RELATED"/>
    <property type="match status" value="1"/>
</dbReference>
<feature type="transmembrane region" description="Helical" evidence="8">
    <location>
        <begin position="345"/>
        <end position="366"/>
    </location>
</feature>
<dbReference type="Proteomes" id="UP001168877">
    <property type="component" value="Unassembled WGS sequence"/>
</dbReference>
<keyword evidence="2" id="KW-0813">Transport</keyword>
<feature type="transmembrane region" description="Helical" evidence="8">
    <location>
        <begin position="53"/>
        <end position="86"/>
    </location>
</feature>
<organism evidence="10 11">
    <name type="scientific">Acer saccharum</name>
    <name type="common">Sugar maple</name>
    <dbReference type="NCBI Taxonomy" id="4024"/>
    <lineage>
        <taxon>Eukaryota</taxon>
        <taxon>Viridiplantae</taxon>
        <taxon>Streptophyta</taxon>
        <taxon>Embryophyta</taxon>
        <taxon>Tracheophyta</taxon>
        <taxon>Spermatophyta</taxon>
        <taxon>Magnoliopsida</taxon>
        <taxon>eudicotyledons</taxon>
        <taxon>Gunneridae</taxon>
        <taxon>Pentapetalae</taxon>
        <taxon>rosids</taxon>
        <taxon>malvids</taxon>
        <taxon>Sapindales</taxon>
        <taxon>Sapindaceae</taxon>
        <taxon>Hippocastanoideae</taxon>
        <taxon>Acereae</taxon>
        <taxon>Acer</taxon>
    </lineage>
</organism>
<keyword evidence="5 8" id="KW-1133">Transmembrane helix</keyword>
<evidence type="ECO:0000256" key="2">
    <source>
        <dbReference type="ARBA" id="ARBA00022448"/>
    </source>
</evidence>
<dbReference type="GO" id="GO:0016020">
    <property type="term" value="C:membrane"/>
    <property type="evidence" value="ECO:0007669"/>
    <property type="project" value="UniProtKB-SubCell"/>
</dbReference>
<dbReference type="GO" id="GO:0006865">
    <property type="term" value="P:amino acid transport"/>
    <property type="evidence" value="ECO:0007669"/>
    <property type="project" value="UniProtKB-KW"/>
</dbReference>
<keyword evidence="6 8" id="KW-0472">Membrane</keyword>
<evidence type="ECO:0000256" key="4">
    <source>
        <dbReference type="ARBA" id="ARBA00022970"/>
    </source>
</evidence>
<protein>
    <recommendedName>
        <fullName evidence="9">Amino acid transporter transmembrane domain-containing protein</fullName>
    </recommendedName>
</protein>
<keyword evidence="11" id="KW-1185">Reference proteome</keyword>
<evidence type="ECO:0000256" key="7">
    <source>
        <dbReference type="SAM" id="MobiDB-lite"/>
    </source>
</evidence>
<reference evidence="10" key="2">
    <citation type="submission" date="2023-06" db="EMBL/GenBank/DDBJ databases">
        <authorList>
            <person name="Swenson N.G."/>
            <person name="Wegrzyn J.L."/>
            <person name="Mcevoy S.L."/>
        </authorList>
    </citation>
    <scope>NUCLEOTIDE SEQUENCE</scope>
    <source>
        <strain evidence="10">NS2018</strain>
        <tissue evidence="10">Leaf</tissue>
    </source>
</reference>